<dbReference type="InterPro" id="IPR000801">
    <property type="entry name" value="Esterase-like"/>
</dbReference>
<keyword evidence="3" id="KW-1185">Reference proteome</keyword>
<accession>A0A0D6L582</accession>
<proteinExistence type="predicted"/>
<evidence type="ECO:0000256" key="1">
    <source>
        <dbReference type="SAM" id="SignalP"/>
    </source>
</evidence>
<dbReference type="InterPro" id="IPR029058">
    <property type="entry name" value="AB_hydrolase_fold"/>
</dbReference>
<evidence type="ECO:0000313" key="3">
    <source>
        <dbReference type="Proteomes" id="UP000054495"/>
    </source>
</evidence>
<dbReference type="Gene3D" id="3.40.50.1820">
    <property type="entry name" value="alpha/beta hydrolase"/>
    <property type="match status" value="1"/>
</dbReference>
<dbReference type="AlphaFoldDB" id="A0A0D6L582"/>
<dbReference type="Proteomes" id="UP000054495">
    <property type="component" value="Unassembled WGS sequence"/>
</dbReference>
<gene>
    <name evidence="2" type="ORF">ANCCEY_15195</name>
</gene>
<dbReference type="SUPFAM" id="SSF53474">
    <property type="entry name" value="alpha/beta-Hydrolases"/>
    <property type="match status" value="1"/>
</dbReference>
<dbReference type="EMBL" id="KE127235">
    <property type="protein sequence ID" value="EPB65738.1"/>
    <property type="molecule type" value="Genomic_DNA"/>
</dbReference>
<dbReference type="Pfam" id="PF00756">
    <property type="entry name" value="Esterase"/>
    <property type="match status" value="1"/>
</dbReference>
<protein>
    <submittedName>
        <fullName evidence="2">Putative esterase</fullName>
    </submittedName>
</protein>
<dbReference type="PANTHER" id="PTHR48098">
    <property type="entry name" value="ENTEROCHELIN ESTERASE-RELATED"/>
    <property type="match status" value="1"/>
</dbReference>
<name>A0A0D6L582_9BILA</name>
<reference evidence="2 3" key="1">
    <citation type="submission" date="2013-05" db="EMBL/GenBank/DDBJ databases">
        <title>Draft genome of the parasitic nematode Anyclostoma ceylanicum.</title>
        <authorList>
            <person name="Mitreva M."/>
        </authorList>
    </citation>
    <scope>NUCLEOTIDE SEQUENCE [LARGE SCALE GENOMIC DNA]</scope>
</reference>
<keyword evidence="1" id="KW-0732">Signal</keyword>
<evidence type="ECO:0000313" key="2">
    <source>
        <dbReference type="EMBL" id="EPB65738.1"/>
    </source>
</evidence>
<feature type="chain" id="PRO_5002306727" evidence="1">
    <location>
        <begin position="20"/>
        <end position="231"/>
    </location>
</feature>
<dbReference type="PANTHER" id="PTHR48098:SF6">
    <property type="entry name" value="FERRI-BACILLIBACTIN ESTERASE BESA"/>
    <property type="match status" value="1"/>
</dbReference>
<sequence>MKTLFFAVLLVFQIHTANTQTHDSDPLIIGSVATIQSRILNEERKLNIYLPDQYDASRTYPVLYLLDGSMNEDFMHISGLVQYFNLQFGMPETIVVGIVNRDRKSDFTFATDHPEMKEMLPTAGNSENFIRYIEEEIQPFIDRTYPTTGTKYLVGQSLGGLLASEILLKKPHLFTHYLIVSPSLWWDDQSLLNKSGEYLSQHDNKPPYVYISVGGDEHPVMKKMRRNCIKS</sequence>
<feature type="signal peptide" evidence="1">
    <location>
        <begin position="1"/>
        <end position="19"/>
    </location>
</feature>
<dbReference type="InterPro" id="IPR050583">
    <property type="entry name" value="Mycobacterial_A85_antigen"/>
</dbReference>
<organism evidence="2 3">
    <name type="scientific">Ancylostoma ceylanicum</name>
    <dbReference type="NCBI Taxonomy" id="53326"/>
    <lineage>
        <taxon>Eukaryota</taxon>
        <taxon>Metazoa</taxon>
        <taxon>Ecdysozoa</taxon>
        <taxon>Nematoda</taxon>
        <taxon>Chromadorea</taxon>
        <taxon>Rhabditida</taxon>
        <taxon>Rhabditina</taxon>
        <taxon>Rhabditomorpha</taxon>
        <taxon>Strongyloidea</taxon>
        <taxon>Ancylostomatidae</taxon>
        <taxon>Ancylostomatinae</taxon>
        <taxon>Ancylostoma</taxon>
    </lineage>
</organism>